<sequence length="92" mass="10736">MTQSPKKYDLFSRGSFQTAAFLLLFSPLFTRLFQQNVWAYITVASIIILFNFITECILVKRISAVPKNYIAFFQTICLPVNILLLCFFYYVT</sequence>
<feature type="transmembrane region" description="Helical" evidence="1">
    <location>
        <begin position="38"/>
        <end position="58"/>
    </location>
</feature>
<protein>
    <submittedName>
        <fullName evidence="2">Uncharacterized protein</fullName>
    </submittedName>
</protein>
<dbReference type="AlphaFoldDB" id="A0A7W3NAE5"/>
<accession>A0A7W3NAE5</accession>
<dbReference type="Proteomes" id="UP000543174">
    <property type="component" value="Unassembled WGS sequence"/>
</dbReference>
<dbReference type="RefSeq" id="WP_013055795.1">
    <property type="nucleotide sequence ID" value="NZ_CP041519.1"/>
</dbReference>
<comment type="caution">
    <text evidence="2">The sequence shown here is derived from an EMBL/GenBank/DDBJ whole genome shotgun (WGS) entry which is preliminary data.</text>
</comment>
<feature type="transmembrane region" description="Helical" evidence="1">
    <location>
        <begin position="12"/>
        <end position="32"/>
    </location>
</feature>
<keyword evidence="1" id="KW-0472">Membrane</keyword>
<evidence type="ECO:0000256" key="1">
    <source>
        <dbReference type="SAM" id="Phobius"/>
    </source>
</evidence>
<evidence type="ECO:0000313" key="2">
    <source>
        <dbReference type="EMBL" id="MBA9039338.1"/>
    </source>
</evidence>
<organism evidence="2 3">
    <name type="scientific">Priestia aryabhattai</name>
    <name type="common">Bacillus aryabhattai</name>
    <dbReference type="NCBI Taxonomy" id="412384"/>
    <lineage>
        <taxon>Bacteria</taxon>
        <taxon>Bacillati</taxon>
        <taxon>Bacillota</taxon>
        <taxon>Bacilli</taxon>
        <taxon>Bacillales</taxon>
        <taxon>Bacillaceae</taxon>
        <taxon>Priestia</taxon>
    </lineage>
</organism>
<evidence type="ECO:0000313" key="3">
    <source>
        <dbReference type="Proteomes" id="UP000543174"/>
    </source>
</evidence>
<dbReference type="EMBL" id="JACJHT010000002">
    <property type="protein sequence ID" value="MBA9039338.1"/>
    <property type="molecule type" value="Genomic_DNA"/>
</dbReference>
<keyword evidence="1" id="KW-1133">Transmembrane helix</keyword>
<reference evidence="2" key="1">
    <citation type="submission" date="2020-08" db="EMBL/GenBank/DDBJ databases">
        <title>Functional genomics of gut bacteria from endangered species of beetles.</title>
        <authorList>
            <person name="Carlos-Shanley C."/>
        </authorList>
    </citation>
    <scope>NUCLEOTIDE SEQUENCE [LARGE SCALE GENOMIC DNA]</scope>
    <source>
        <strain evidence="2">S00060</strain>
    </source>
</reference>
<feature type="transmembrane region" description="Helical" evidence="1">
    <location>
        <begin position="70"/>
        <end position="91"/>
    </location>
</feature>
<proteinExistence type="predicted"/>
<keyword evidence="3" id="KW-1185">Reference proteome</keyword>
<keyword evidence="1" id="KW-0812">Transmembrane</keyword>
<name>A0A7W3NAE5_PRIAR</name>
<gene>
    <name evidence="2" type="ORF">HNP21_002445</name>
</gene>